<keyword evidence="1" id="KW-0328">Glycosyltransferase</keyword>
<proteinExistence type="predicted"/>
<keyword evidence="4" id="KW-1185">Reference proteome</keyword>
<organism evidence="3 4">
    <name type="scientific">Gloeobacter morelensis MG652769</name>
    <dbReference type="NCBI Taxonomy" id="2781736"/>
    <lineage>
        <taxon>Bacteria</taxon>
        <taxon>Bacillati</taxon>
        <taxon>Cyanobacteriota</taxon>
        <taxon>Cyanophyceae</taxon>
        <taxon>Gloeobacterales</taxon>
        <taxon>Gloeobacteraceae</taxon>
        <taxon>Gloeobacter</taxon>
        <taxon>Gloeobacter morelensis</taxon>
    </lineage>
</organism>
<evidence type="ECO:0000256" key="1">
    <source>
        <dbReference type="ARBA" id="ARBA00022676"/>
    </source>
</evidence>
<dbReference type="InterPro" id="IPR002201">
    <property type="entry name" value="Glyco_trans_9"/>
</dbReference>
<dbReference type="RefSeq" id="WP_230843291.1">
    <property type="nucleotide sequence ID" value="NZ_CP063845.1"/>
</dbReference>
<name>A0ABY3PQS5_9CYAN</name>
<dbReference type="CDD" id="cd03789">
    <property type="entry name" value="GT9_LPS_heptosyltransferase"/>
    <property type="match status" value="1"/>
</dbReference>
<evidence type="ECO:0000313" key="3">
    <source>
        <dbReference type="EMBL" id="UFP96047.1"/>
    </source>
</evidence>
<sequence length="328" mass="35979">MTRILALNPGGIGDQVLFFPTLRGLRERFAQSRIEVVVEPRSQGAYRVCPSVNETLTFDFKADPSLADWMNLIGILRDRRYDAVLSVGSSSLVALLLWMTGIPKRVGYSAWITERFLTDSVPLNRDQYAAHMYHDLLQGFGIQRAFTPPQAAVNSEDERWATQALASLGGRKPLLLHPGASKLAELKGIRKLYPAAQWAQVAQKLLVKEADLPFYVVQGPDDSELVTAIKGELADQARFIQPPDVGKLTALIERSRLLLCVDSAPMHLAVATGTPLVALFGPTLPTKLLPEEPKYVPLVSPERDKVERIPVETVAAAAIKLLAKTPAA</sequence>
<accession>A0ABY3PQS5</accession>
<dbReference type="SUPFAM" id="SSF53756">
    <property type="entry name" value="UDP-Glycosyltransferase/glycogen phosphorylase"/>
    <property type="match status" value="1"/>
</dbReference>
<dbReference type="Proteomes" id="UP001054846">
    <property type="component" value="Chromosome"/>
</dbReference>
<gene>
    <name evidence="3" type="ORF">ISF26_07505</name>
</gene>
<dbReference type="EMBL" id="CP063845">
    <property type="protein sequence ID" value="UFP96047.1"/>
    <property type="molecule type" value="Genomic_DNA"/>
</dbReference>
<keyword evidence="2" id="KW-0808">Transferase</keyword>
<reference evidence="3 4" key="1">
    <citation type="journal article" date="2021" name="Genome Biol. Evol.">
        <title>Complete Genome Sequencing of a Novel Gloeobacter Species from a Waterfall Cave in Mexico.</title>
        <authorList>
            <person name="Saw J.H."/>
            <person name="Cardona T."/>
            <person name="Montejano G."/>
        </authorList>
    </citation>
    <scope>NUCLEOTIDE SEQUENCE [LARGE SCALE GENOMIC DNA]</scope>
    <source>
        <strain evidence="3">MG652769</strain>
    </source>
</reference>
<evidence type="ECO:0000313" key="4">
    <source>
        <dbReference type="Proteomes" id="UP001054846"/>
    </source>
</evidence>
<protein>
    <submittedName>
        <fullName evidence="3">Glycosyltransferase family 9 protein</fullName>
    </submittedName>
</protein>
<dbReference type="InterPro" id="IPR051199">
    <property type="entry name" value="LPS_LOS_Heptosyltrfase"/>
</dbReference>
<dbReference type="PANTHER" id="PTHR30160:SF7">
    <property type="entry name" value="ADP-HEPTOSE--LPS HEPTOSYLTRANSFERASE 2"/>
    <property type="match status" value="1"/>
</dbReference>
<dbReference type="PANTHER" id="PTHR30160">
    <property type="entry name" value="TETRAACYLDISACCHARIDE 4'-KINASE-RELATED"/>
    <property type="match status" value="1"/>
</dbReference>
<evidence type="ECO:0000256" key="2">
    <source>
        <dbReference type="ARBA" id="ARBA00022679"/>
    </source>
</evidence>
<dbReference type="Gene3D" id="3.40.50.2000">
    <property type="entry name" value="Glycogen Phosphorylase B"/>
    <property type="match status" value="2"/>
</dbReference>
<dbReference type="Pfam" id="PF01075">
    <property type="entry name" value="Glyco_transf_9"/>
    <property type="match status" value="1"/>
</dbReference>